<reference evidence="1 2" key="1">
    <citation type="submission" date="2019-12" db="EMBL/GenBank/DDBJ databases">
        <title>Maritimibacter sp. nov. sp. isolated from sea sand.</title>
        <authorList>
            <person name="Kim J."/>
            <person name="Jeong S.E."/>
            <person name="Jung H.S."/>
            <person name="Jeon C.O."/>
        </authorList>
    </citation>
    <scope>NUCLEOTIDE SEQUENCE [LARGE SCALE GENOMIC DNA]</scope>
    <source>
        <strain evidence="1 2">DP07</strain>
    </source>
</reference>
<name>A0A845M8B7_9RHOB</name>
<organism evidence="1 2">
    <name type="scientific">Maritimibacter harenae</name>
    <dbReference type="NCBI Taxonomy" id="2606218"/>
    <lineage>
        <taxon>Bacteria</taxon>
        <taxon>Pseudomonadati</taxon>
        <taxon>Pseudomonadota</taxon>
        <taxon>Alphaproteobacteria</taxon>
        <taxon>Rhodobacterales</taxon>
        <taxon>Roseobacteraceae</taxon>
        <taxon>Maritimibacter</taxon>
    </lineage>
</organism>
<comment type="caution">
    <text evidence="1">The sequence shown here is derived from an EMBL/GenBank/DDBJ whole genome shotgun (WGS) entry which is preliminary data.</text>
</comment>
<dbReference type="AlphaFoldDB" id="A0A845M8B7"/>
<dbReference type="EMBL" id="WTUX01000016">
    <property type="protein sequence ID" value="MZR13803.1"/>
    <property type="molecule type" value="Genomic_DNA"/>
</dbReference>
<dbReference type="RefSeq" id="WP_161351941.1">
    <property type="nucleotide sequence ID" value="NZ_WTUX01000016.1"/>
</dbReference>
<keyword evidence="2" id="KW-1185">Reference proteome</keyword>
<accession>A0A845M8B7</accession>
<dbReference type="Proteomes" id="UP000467322">
    <property type="component" value="Unassembled WGS sequence"/>
</dbReference>
<protein>
    <submittedName>
        <fullName evidence="1">Uncharacterized protein</fullName>
    </submittedName>
</protein>
<proteinExistence type="predicted"/>
<evidence type="ECO:0000313" key="2">
    <source>
        <dbReference type="Proteomes" id="UP000467322"/>
    </source>
</evidence>
<evidence type="ECO:0000313" key="1">
    <source>
        <dbReference type="EMBL" id="MZR13803.1"/>
    </source>
</evidence>
<sequence>MGLDFGFYRDHQEIHSVDGHGALFELFDSQIGGPAYDGYDDFLVTEETLDVASRKLALRLYRAGIADSPVDPKAFEDLRSLDERRTPSDVLLLAYQSFLEELQREVGTRGPLVCAYSA</sequence>
<gene>
    <name evidence="1" type="ORF">GQE99_12340</name>
</gene>